<dbReference type="Gene3D" id="3.90.550.10">
    <property type="entry name" value="Spore Coat Polysaccharide Biosynthesis Protein SpsA, Chain A"/>
    <property type="match status" value="1"/>
</dbReference>
<keyword evidence="3" id="KW-0808">Transferase</keyword>
<evidence type="ECO:0000256" key="1">
    <source>
        <dbReference type="ARBA" id="ARBA00006739"/>
    </source>
</evidence>
<dbReference type="Pfam" id="PF00535">
    <property type="entry name" value="Glycos_transf_2"/>
    <property type="match status" value="1"/>
</dbReference>
<proteinExistence type="inferred from homology"/>
<dbReference type="EMBL" id="AOLJ01000018">
    <property type="protein sequence ID" value="ELZ79927.1"/>
    <property type="molecule type" value="Genomic_DNA"/>
</dbReference>
<keyword evidence="2" id="KW-0328">Glycosyltransferase</keyword>
<evidence type="ECO:0000313" key="5">
    <source>
        <dbReference type="EMBL" id="ELZ79927.1"/>
    </source>
</evidence>
<protein>
    <submittedName>
        <fullName evidence="5">Glycosyltransferase</fullName>
    </submittedName>
</protein>
<feature type="domain" description="Glycosyltransferase 2-like" evidence="4">
    <location>
        <begin position="13"/>
        <end position="183"/>
    </location>
</feature>
<dbReference type="GO" id="GO:0016757">
    <property type="term" value="F:glycosyltransferase activity"/>
    <property type="evidence" value="ECO:0007669"/>
    <property type="project" value="UniProtKB-KW"/>
</dbReference>
<keyword evidence="6" id="KW-1185">Reference proteome</keyword>
<dbReference type="SUPFAM" id="SSF53448">
    <property type="entry name" value="Nucleotide-diphospho-sugar transferases"/>
    <property type="match status" value="1"/>
</dbReference>
<comment type="caution">
    <text evidence="5">The sequence shown here is derived from an EMBL/GenBank/DDBJ whole genome shotgun (WGS) entry which is preliminary data.</text>
</comment>
<evidence type="ECO:0000256" key="2">
    <source>
        <dbReference type="ARBA" id="ARBA00022676"/>
    </source>
</evidence>
<dbReference type="CDD" id="cd04186">
    <property type="entry name" value="GT_2_like_c"/>
    <property type="match status" value="1"/>
</dbReference>
<sequence length="303" mass="34382">MNSRITAPHVVAVVLNWNNYEDTRRCLESLLGQNYSNLDVILVDNSSTDNSGERLEREFENVTIKYSDSNQGFAGGMNFGIQTAISDSADYIWLLNNDVHLPRNTLKNLIPLLESDSNIGILSPTIQTDSADLWFLQGVVDWDLCRVDHSRPDRAINSLPDLLPNQYIPMCASLIRSEVFEDVGLLPEEYFMYFEDVEFCTEVKEAGYELYTSTNTKITHIGSASSDGDLSPLPTYYNFRNRILLARKYSDKVSSAFWLYYLVSILYGITRRLYNREFKSAAPLFLGVTDGVKNSEGRGPYPK</sequence>
<evidence type="ECO:0000259" key="4">
    <source>
        <dbReference type="Pfam" id="PF00535"/>
    </source>
</evidence>
<dbReference type="InterPro" id="IPR001173">
    <property type="entry name" value="Glyco_trans_2-like"/>
</dbReference>
<dbReference type="PANTHER" id="PTHR43179:SF12">
    <property type="entry name" value="GALACTOFURANOSYLTRANSFERASE GLFT2"/>
    <property type="match status" value="1"/>
</dbReference>
<dbReference type="AlphaFoldDB" id="M0H866"/>
<evidence type="ECO:0000256" key="3">
    <source>
        <dbReference type="ARBA" id="ARBA00022679"/>
    </source>
</evidence>
<reference evidence="5 6" key="1">
    <citation type="journal article" date="2014" name="PLoS Genet.">
        <title>Phylogenetically driven sequencing of extremely halophilic archaea reveals strategies for static and dynamic osmo-response.</title>
        <authorList>
            <person name="Becker E.A."/>
            <person name="Seitzer P.M."/>
            <person name="Tritt A."/>
            <person name="Larsen D."/>
            <person name="Krusor M."/>
            <person name="Yao A.I."/>
            <person name="Wu D."/>
            <person name="Madern D."/>
            <person name="Eisen J.A."/>
            <person name="Darling A.E."/>
            <person name="Facciotti M.T."/>
        </authorList>
    </citation>
    <scope>NUCLEOTIDE SEQUENCE [LARGE SCALE GENOMIC DNA]</scope>
    <source>
        <strain evidence="6">ATCC 33959 / DSM 4427 / JCM 8863 / NBRC 102184 / NCIMB 2188 / Ma 2.38</strain>
    </source>
</reference>
<dbReference type="InterPro" id="IPR029044">
    <property type="entry name" value="Nucleotide-diphossugar_trans"/>
</dbReference>
<dbReference type="PANTHER" id="PTHR43179">
    <property type="entry name" value="RHAMNOSYLTRANSFERASE WBBL"/>
    <property type="match status" value="1"/>
</dbReference>
<gene>
    <name evidence="5" type="ORF">C454_12023</name>
</gene>
<organism evidence="5 6">
    <name type="scientific">Haloferax gibbonsii (strain ATCC 33959 / DSM 4427 / JCM 8863 / NBRC 102184 / NCIMB 2188 / Ma 2.38)</name>
    <dbReference type="NCBI Taxonomy" id="1227459"/>
    <lineage>
        <taxon>Archaea</taxon>
        <taxon>Methanobacteriati</taxon>
        <taxon>Methanobacteriota</taxon>
        <taxon>Stenosarchaea group</taxon>
        <taxon>Halobacteria</taxon>
        <taxon>Halobacteriales</taxon>
        <taxon>Haloferacaceae</taxon>
        <taxon>Haloferax</taxon>
    </lineage>
</organism>
<accession>M0H866</accession>
<dbReference type="Proteomes" id="UP000011571">
    <property type="component" value="Unassembled WGS sequence"/>
</dbReference>
<name>M0H866_HALGM</name>
<evidence type="ECO:0000313" key="6">
    <source>
        <dbReference type="Proteomes" id="UP000011571"/>
    </source>
</evidence>
<comment type="similarity">
    <text evidence="1">Belongs to the glycosyltransferase 2 family.</text>
</comment>